<evidence type="ECO:0000256" key="1">
    <source>
        <dbReference type="SAM" id="Phobius"/>
    </source>
</evidence>
<organism evidence="2 3">
    <name type="scientific">Syntrophomonas wolfei</name>
    <dbReference type="NCBI Taxonomy" id="863"/>
    <lineage>
        <taxon>Bacteria</taxon>
        <taxon>Bacillati</taxon>
        <taxon>Bacillota</taxon>
        <taxon>Clostridia</taxon>
        <taxon>Eubacteriales</taxon>
        <taxon>Syntrophomonadaceae</taxon>
        <taxon>Syntrophomonas</taxon>
    </lineage>
</organism>
<name>A0A354YWL2_9FIRM</name>
<keyword evidence="1" id="KW-1133">Transmembrane helix</keyword>
<dbReference type="EMBL" id="DNZF01000088">
    <property type="protein sequence ID" value="HBK53101.1"/>
    <property type="molecule type" value="Genomic_DNA"/>
</dbReference>
<keyword evidence="1" id="KW-0812">Transmembrane</keyword>
<feature type="non-terminal residue" evidence="2">
    <location>
        <position position="79"/>
    </location>
</feature>
<gene>
    <name evidence="2" type="ORF">DDZ44_04085</name>
</gene>
<evidence type="ECO:0000313" key="2">
    <source>
        <dbReference type="EMBL" id="HBK53101.1"/>
    </source>
</evidence>
<sequence>MYGSNSIKYPDSRKILALLALVAAIIAARGAANYLAYLGVTYYVICMMAILINFRWTAHLLWVGVGFHVLLTGYALWSW</sequence>
<feature type="transmembrane region" description="Helical" evidence="1">
    <location>
        <begin position="12"/>
        <end position="28"/>
    </location>
</feature>
<protein>
    <submittedName>
        <fullName evidence="2">Uncharacterized protein</fullName>
    </submittedName>
</protein>
<evidence type="ECO:0000313" key="3">
    <source>
        <dbReference type="Proteomes" id="UP000263273"/>
    </source>
</evidence>
<proteinExistence type="predicted"/>
<dbReference type="Proteomes" id="UP000263273">
    <property type="component" value="Unassembled WGS sequence"/>
</dbReference>
<comment type="caution">
    <text evidence="2">The sequence shown here is derived from an EMBL/GenBank/DDBJ whole genome shotgun (WGS) entry which is preliminary data.</text>
</comment>
<accession>A0A354YWL2</accession>
<keyword evidence="1" id="KW-0472">Membrane</keyword>
<feature type="transmembrane region" description="Helical" evidence="1">
    <location>
        <begin position="59"/>
        <end position="77"/>
    </location>
</feature>
<reference evidence="2 3" key="1">
    <citation type="journal article" date="2018" name="Nat. Biotechnol.">
        <title>A standardized bacterial taxonomy based on genome phylogeny substantially revises the tree of life.</title>
        <authorList>
            <person name="Parks D.H."/>
            <person name="Chuvochina M."/>
            <person name="Waite D.W."/>
            <person name="Rinke C."/>
            <person name="Skarshewski A."/>
            <person name="Chaumeil P.A."/>
            <person name="Hugenholtz P."/>
        </authorList>
    </citation>
    <scope>NUCLEOTIDE SEQUENCE [LARGE SCALE GENOMIC DNA]</scope>
    <source>
        <strain evidence="2">UBA10948</strain>
    </source>
</reference>
<dbReference type="AlphaFoldDB" id="A0A354YWL2"/>